<dbReference type="KEGG" id="oro:101367294"/>
<keyword evidence="2" id="KW-1185">Reference proteome</keyword>
<evidence type="ECO:0000256" key="1">
    <source>
        <dbReference type="SAM" id="MobiDB-lite"/>
    </source>
</evidence>
<accession>A0A2U3VBX0</accession>
<reference evidence="3" key="1">
    <citation type="submission" date="2025-08" db="UniProtKB">
        <authorList>
            <consortium name="RefSeq"/>
        </authorList>
    </citation>
    <scope>IDENTIFICATION</scope>
</reference>
<organism evidence="2 3">
    <name type="scientific">Odobenus rosmarus divergens</name>
    <name type="common">Pacific walrus</name>
    <dbReference type="NCBI Taxonomy" id="9708"/>
    <lineage>
        <taxon>Eukaryota</taxon>
        <taxon>Metazoa</taxon>
        <taxon>Chordata</taxon>
        <taxon>Craniata</taxon>
        <taxon>Vertebrata</taxon>
        <taxon>Euteleostomi</taxon>
        <taxon>Mammalia</taxon>
        <taxon>Eutheria</taxon>
        <taxon>Laurasiatheria</taxon>
        <taxon>Carnivora</taxon>
        <taxon>Caniformia</taxon>
        <taxon>Pinnipedia</taxon>
        <taxon>Odobenidae</taxon>
        <taxon>Odobenus</taxon>
    </lineage>
</organism>
<feature type="compositionally biased region" description="Low complexity" evidence="1">
    <location>
        <begin position="146"/>
        <end position="183"/>
    </location>
</feature>
<dbReference type="STRING" id="9708.A0A2U3VBX0"/>
<protein>
    <submittedName>
        <fullName evidence="3">60S ribosomal protein L29-like</fullName>
    </submittedName>
</protein>
<sequence>MGASNQKAKITTGEENGKMVSETKAFTGFERVKGEDPLISRTWGLDHSDRRETVHSAAGTTVRASRRGNMHSAKKHKKGLKKMQANKAKAMRACAEAIKACIKPKEVKPKIPKGGSHKLNRLAYIAHPKLGKRARARIAKGLGLCQPKSKAKAQTKAQAAAGTPAPAAAQAPKGAQAPTKAPV</sequence>
<evidence type="ECO:0000313" key="2">
    <source>
        <dbReference type="Proteomes" id="UP000245340"/>
    </source>
</evidence>
<dbReference type="InParanoid" id="A0A2U3VBX0"/>
<dbReference type="AlphaFoldDB" id="A0A2U3VBX0"/>
<feature type="compositionally biased region" description="Basic residues" evidence="1">
    <location>
        <begin position="64"/>
        <end position="81"/>
    </location>
</feature>
<dbReference type="RefSeq" id="XP_004392029.1">
    <property type="nucleotide sequence ID" value="XM_004391972.1"/>
</dbReference>
<feature type="region of interest" description="Disordered" evidence="1">
    <location>
        <begin position="50"/>
        <end position="81"/>
    </location>
</feature>
<gene>
    <name evidence="3" type="primary">LOC101367294</name>
</gene>
<proteinExistence type="predicted"/>
<feature type="region of interest" description="Disordered" evidence="1">
    <location>
        <begin position="145"/>
        <end position="183"/>
    </location>
</feature>
<dbReference type="Proteomes" id="UP000245340">
    <property type="component" value="Unplaced"/>
</dbReference>
<name>A0A2U3VBX0_ODORO</name>
<evidence type="ECO:0000313" key="3">
    <source>
        <dbReference type="RefSeq" id="XP_004392029.1"/>
    </source>
</evidence>